<accession>A0AAV4UXQ1</accession>
<reference evidence="1 2" key="1">
    <citation type="submission" date="2021-06" db="EMBL/GenBank/DDBJ databases">
        <title>Caerostris darwini draft genome.</title>
        <authorList>
            <person name="Kono N."/>
            <person name="Arakawa K."/>
        </authorList>
    </citation>
    <scope>NUCLEOTIDE SEQUENCE [LARGE SCALE GENOMIC DNA]</scope>
</reference>
<dbReference type="Proteomes" id="UP001054837">
    <property type="component" value="Unassembled WGS sequence"/>
</dbReference>
<evidence type="ECO:0000313" key="2">
    <source>
        <dbReference type="Proteomes" id="UP001054837"/>
    </source>
</evidence>
<name>A0AAV4UXQ1_9ARAC</name>
<dbReference type="AlphaFoldDB" id="A0AAV4UXQ1"/>
<evidence type="ECO:0000313" key="1">
    <source>
        <dbReference type="EMBL" id="GIY62514.1"/>
    </source>
</evidence>
<protein>
    <submittedName>
        <fullName evidence="1">Retrovirus-related Pol polyprotein from type-1 retrotransposable element R2</fullName>
    </submittedName>
</protein>
<keyword evidence="2" id="KW-1185">Reference proteome</keyword>
<comment type="caution">
    <text evidence="1">The sequence shown here is derived from an EMBL/GenBank/DDBJ whole genome shotgun (WGS) entry which is preliminary data.</text>
</comment>
<gene>
    <name evidence="1" type="primary">PO22_2</name>
    <name evidence="1" type="ORF">CDAR_495321</name>
</gene>
<sequence length="139" mass="16092">MSLRKRKALRLVQADSLIIIFGRRTLVPKSFRRFLIPAFVSDEFPDWKLSTTILIPKGGDLDMVSNWRPIALSDNAHKTFTNCLAARLTNWRERFDVLSPCQKGFMTFDGVLEYNFILQQSVERARSAKRNICIAWLDV</sequence>
<dbReference type="EMBL" id="BPLQ01012095">
    <property type="protein sequence ID" value="GIY62514.1"/>
    <property type="molecule type" value="Genomic_DNA"/>
</dbReference>
<organism evidence="1 2">
    <name type="scientific">Caerostris darwini</name>
    <dbReference type="NCBI Taxonomy" id="1538125"/>
    <lineage>
        <taxon>Eukaryota</taxon>
        <taxon>Metazoa</taxon>
        <taxon>Ecdysozoa</taxon>
        <taxon>Arthropoda</taxon>
        <taxon>Chelicerata</taxon>
        <taxon>Arachnida</taxon>
        <taxon>Araneae</taxon>
        <taxon>Araneomorphae</taxon>
        <taxon>Entelegynae</taxon>
        <taxon>Araneoidea</taxon>
        <taxon>Araneidae</taxon>
        <taxon>Caerostris</taxon>
    </lineage>
</organism>
<proteinExistence type="predicted"/>